<evidence type="ECO:0000256" key="1">
    <source>
        <dbReference type="RuleBase" id="RU004508"/>
    </source>
</evidence>
<evidence type="ECO:0000313" key="3">
    <source>
        <dbReference type="Proteomes" id="UP001597131"/>
    </source>
</evidence>
<dbReference type="Proteomes" id="UP001597131">
    <property type="component" value="Unassembled WGS sequence"/>
</dbReference>
<dbReference type="Gene3D" id="3.90.1150.10">
    <property type="entry name" value="Aspartate Aminotransferase, domain 1"/>
    <property type="match status" value="1"/>
</dbReference>
<evidence type="ECO:0000313" key="2">
    <source>
        <dbReference type="EMBL" id="MFD1096350.1"/>
    </source>
</evidence>
<dbReference type="EMBL" id="JBHTLI010000002">
    <property type="protein sequence ID" value="MFD1096350.1"/>
    <property type="molecule type" value="Genomic_DNA"/>
</dbReference>
<dbReference type="PANTHER" id="PTHR30244:SF30">
    <property type="entry name" value="BLR5990 PROTEIN"/>
    <property type="match status" value="1"/>
</dbReference>
<reference evidence="3" key="1">
    <citation type="journal article" date="2019" name="Int. J. Syst. Evol. Microbiol.">
        <title>The Global Catalogue of Microorganisms (GCM) 10K type strain sequencing project: providing services to taxonomists for standard genome sequencing and annotation.</title>
        <authorList>
            <consortium name="The Broad Institute Genomics Platform"/>
            <consortium name="The Broad Institute Genome Sequencing Center for Infectious Disease"/>
            <person name="Wu L."/>
            <person name="Ma J."/>
        </authorList>
    </citation>
    <scope>NUCLEOTIDE SEQUENCE [LARGE SCALE GENOMIC DNA]</scope>
    <source>
        <strain evidence="3">CCUG 64793</strain>
    </source>
</reference>
<comment type="similarity">
    <text evidence="1">Belongs to the DegT/DnrJ/EryC1 family.</text>
</comment>
<keyword evidence="3" id="KW-1185">Reference proteome</keyword>
<accession>A0ABW3NUN2</accession>
<dbReference type="NCBIfam" id="TIGR04181">
    <property type="entry name" value="NHT_00031"/>
    <property type="match status" value="1"/>
</dbReference>
<dbReference type="InterPro" id="IPR015421">
    <property type="entry name" value="PyrdxlP-dep_Trfase_major"/>
</dbReference>
<sequence>MESAKETIAFVREFYDTKGFIPLHEPRFRGNERKYLMETIDSTFVSSVGAYVDKFEVMMQGLTSTKRAVAVVNGTAGIQVSLRLVGVQPGDEVLTQALTFVATANAIAYNQASPVFLDVDRDTMGLSPTAVADFLEEFGVIRDGICFNKMTGKRISACLPMHTFGFPVRIDQLSEICEKWCIPVVEDAAESLGSLYKGKPTGSFGKLGVFSFNGNKIVTSGGGGAIVSNNLDYGEKAKYLTTTAKKPHTYEYVHDELGYNYRMPNLNAALACAQLESLDKFIEAKRKLAENYQEFFKNSDVQFRTEAKEAEANYWLMCVQLNDRKERDAFLKYTNEAKVMTRPIWKLMYKLPMYENCLRDHQKNAEFLEDRIVNIPSSVK</sequence>
<dbReference type="InterPro" id="IPR015422">
    <property type="entry name" value="PyrdxlP-dep_Trfase_small"/>
</dbReference>
<dbReference type="GO" id="GO:0008483">
    <property type="term" value="F:transaminase activity"/>
    <property type="evidence" value="ECO:0007669"/>
    <property type="project" value="UniProtKB-KW"/>
</dbReference>
<protein>
    <submittedName>
        <fullName evidence="2">LegC family aminotransferase</fullName>
    </submittedName>
</protein>
<dbReference type="SUPFAM" id="SSF53383">
    <property type="entry name" value="PLP-dependent transferases"/>
    <property type="match status" value="1"/>
</dbReference>
<dbReference type="RefSeq" id="WP_380745909.1">
    <property type="nucleotide sequence ID" value="NZ_JBHTLI010000002.1"/>
</dbReference>
<dbReference type="PANTHER" id="PTHR30244">
    <property type="entry name" value="TRANSAMINASE"/>
    <property type="match status" value="1"/>
</dbReference>
<dbReference type="PIRSF" id="PIRSF000390">
    <property type="entry name" value="PLP_StrS"/>
    <property type="match status" value="1"/>
</dbReference>
<dbReference type="InterPro" id="IPR000653">
    <property type="entry name" value="DegT/StrS_aminotransferase"/>
</dbReference>
<name>A0ABW3NUN2_9FLAO</name>
<dbReference type="InterPro" id="IPR015424">
    <property type="entry name" value="PyrdxlP-dep_Trfase"/>
</dbReference>
<dbReference type="Pfam" id="PF01041">
    <property type="entry name" value="DegT_DnrJ_EryC1"/>
    <property type="match status" value="1"/>
</dbReference>
<dbReference type="InterPro" id="IPR026385">
    <property type="entry name" value="LegC-like"/>
</dbReference>
<organism evidence="2 3">
    <name type="scientific">Salegentibacter chungangensis</name>
    <dbReference type="NCBI Taxonomy" id="1335724"/>
    <lineage>
        <taxon>Bacteria</taxon>
        <taxon>Pseudomonadati</taxon>
        <taxon>Bacteroidota</taxon>
        <taxon>Flavobacteriia</taxon>
        <taxon>Flavobacteriales</taxon>
        <taxon>Flavobacteriaceae</taxon>
        <taxon>Salegentibacter</taxon>
    </lineage>
</organism>
<keyword evidence="2" id="KW-0032">Aminotransferase</keyword>
<comment type="caution">
    <text evidence="2">The sequence shown here is derived from an EMBL/GenBank/DDBJ whole genome shotgun (WGS) entry which is preliminary data.</text>
</comment>
<gene>
    <name evidence="2" type="ORF">ACFQ3Q_11360</name>
</gene>
<proteinExistence type="inferred from homology"/>
<dbReference type="Gene3D" id="3.40.640.10">
    <property type="entry name" value="Type I PLP-dependent aspartate aminotransferase-like (Major domain)"/>
    <property type="match status" value="1"/>
</dbReference>
<dbReference type="CDD" id="cd00616">
    <property type="entry name" value="AHBA_syn"/>
    <property type="match status" value="1"/>
</dbReference>
<keyword evidence="1" id="KW-0663">Pyridoxal phosphate</keyword>
<keyword evidence="2" id="KW-0808">Transferase</keyword>